<evidence type="ECO:0008006" key="9">
    <source>
        <dbReference type="Google" id="ProtNLM"/>
    </source>
</evidence>
<feature type="domain" description="PAC" evidence="6">
    <location>
        <begin position="330"/>
        <end position="383"/>
    </location>
</feature>
<feature type="compositionally biased region" description="Low complexity" evidence="4">
    <location>
        <begin position="18"/>
        <end position="39"/>
    </location>
</feature>
<dbReference type="OMA" id="HEILFTS"/>
<dbReference type="PROSITE" id="PS50112">
    <property type="entry name" value="PAS"/>
    <property type="match status" value="1"/>
</dbReference>
<dbReference type="InterPro" id="IPR000014">
    <property type="entry name" value="PAS"/>
</dbReference>
<proteinExistence type="predicted"/>
<feature type="region of interest" description="Disordered" evidence="4">
    <location>
        <begin position="1"/>
        <end position="108"/>
    </location>
</feature>
<feature type="compositionally biased region" description="Basic residues" evidence="4">
    <location>
        <begin position="501"/>
        <end position="510"/>
    </location>
</feature>
<protein>
    <recommendedName>
        <fullName evidence="9">PAS domain-containing protein</fullName>
    </recommendedName>
</protein>
<feature type="compositionally biased region" description="Polar residues" evidence="4">
    <location>
        <begin position="1"/>
        <end position="11"/>
    </location>
</feature>
<dbReference type="PANTHER" id="PTHR47429">
    <property type="entry name" value="PROTEIN TWIN LOV 1"/>
    <property type="match status" value="1"/>
</dbReference>
<evidence type="ECO:0000256" key="2">
    <source>
        <dbReference type="ARBA" id="ARBA00022643"/>
    </source>
</evidence>
<dbReference type="GeneID" id="28974301"/>
<sequence length="680" mass="72661">MAHPQHQTHMQPLSPPVGHGSNSSSAGSYSAQGSSAEGSPHSQARSGGGFSLSDSGYDTTEHAKLDEWAPPAPAPERLPPSQVPHLPNLPPPLSKDDTGKGTTSKPYQAPLSTLQASISYSLSRLLSLPRFAAYVATPLGYAQFSSYLASLSPDNDALADLELWKDTLVLSRLTKQAGFGAKGIYQAYLVESAKPKVEIPDDVKRELFGALRKVRAGAPGLDSTSKHLLTKLFAAEFERFVKARLLAHTKTQLRKYSLGVEDRGGIGSAFLLTNPRLRDDPIVLVSPGFCELTGYSAQQIIGRNCRFLQGKATAPEAVGNIRKRLEGGDEVMQIVLNYRADGTPFLNLLHVLPLRDLDGNLAYFLGGQTDMTRALTTGTDLSLILPEDVGLDADMGAFSPAVQLEAREAAAQQAPQPGTFAAIDIPDWPVPPAGPGHEHHHKDKGGKKKPKSDWESRGQPEGAAESSQPQEHPDDEAAQASTGGMHGLARLLGCGSGGRSSSHKAGKGRKGGGEGGREQVEEPSEGGRERQQGKEPLVAPTQKDQSTTMPLEKRLLDVQVTYERLAVILYTTSGFLRSLGLPGTTRLEVSRSPLVFADLLDMLVAPSQSPTSTATKDLRARVAQAFRDAIGLQVECGLQFRKEAKQGEKGWVSPLAVGRLHLAPLLDLIGECTAFTAVFG</sequence>
<evidence type="ECO:0000259" key="5">
    <source>
        <dbReference type="PROSITE" id="PS50112"/>
    </source>
</evidence>
<reference evidence="7 8" key="1">
    <citation type="journal article" date="2015" name="Front. Microbiol.">
        <title>Genome sequence of the plant growth promoting endophytic yeast Rhodotorula graminis WP1.</title>
        <authorList>
            <person name="Firrincieli A."/>
            <person name="Otillar R."/>
            <person name="Salamov A."/>
            <person name="Schmutz J."/>
            <person name="Khan Z."/>
            <person name="Redman R.S."/>
            <person name="Fleck N.D."/>
            <person name="Lindquist E."/>
            <person name="Grigoriev I.V."/>
            <person name="Doty S.L."/>
        </authorList>
    </citation>
    <scope>NUCLEOTIDE SEQUENCE [LARGE SCALE GENOMIC DNA]</scope>
    <source>
        <strain evidence="7 8">WP1</strain>
    </source>
</reference>
<evidence type="ECO:0000256" key="4">
    <source>
        <dbReference type="SAM" id="MobiDB-lite"/>
    </source>
</evidence>
<feature type="region of interest" description="Disordered" evidence="4">
    <location>
        <begin position="420"/>
        <end position="550"/>
    </location>
</feature>
<dbReference type="InterPro" id="IPR001610">
    <property type="entry name" value="PAC"/>
</dbReference>
<dbReference type="InterPro" id="IPR000700">
    <property type="entry name" value="PAS-assoc_C"/>
</dbReference>
<dbReference type="RefSeq" id="XP_018273344.1">
    <property type="nucleotide sequence ID" value="XM_018413852.1"/>
</dbReference>
<feature type="compositionally biased region" description="Basic and acidic residues" evidence="4">
    <location>
        <begin position="511"/>
        <end position="533"/>
    </location>
</feature>
<dbReference type="SMART" id="SM00086">
    <property type="entry name" value="PAC"/>
    <property type="match status" value="1"/>
</dbReference>
<keyword evidence="3" id="KW-0157">Chromophore</keyword>
<dbReference type="Gene3D" id="3.30.450.20">
    <property type="entry name" value="PAS domain"/>
    <property type="match status" value="1"/>
</dbReference>
<feature type="compositionally biased region" description="Basic residues" evidence="4">
    <location>
        <begin position="438"/>
        <end position="450"/>
    </location>
</feature>
<evidence type="ECO:0000313" key="8">
    <source>
        <dbReference type="Proteomes" id="UP000053890"/>
    </source>
</evidence>
<evidence type="ECO:0000256" key="3">
    <source>
        <dbReference type="ARBA" id="ARBA00022991"/>
    </source>
</evidence>
<dbReference type="CDD" id="cd00130">
    <property type="entry name" value="PAS"/>
    <property type="match status" value="1"/>
</dbReference>
<evidence type="ECO:0000313" key="7">
    <source>
        <dbReference type="EMBL" id="KPV77295.1"/>
    </source>
</evidence>
<dbReference type="EMBL" id="KQ474074">
    <property type="protein sequence ID" value="KPV77295.1"/>
    <property type="molecule type" value="Genomic_DNA"/>
</dbReference>
<dbReference type="InterPro" id="IPR035965">
    <property type="entry name" value="PAS-like_dom_sf"/>
</dbReference>
<dbReference type="PROSITE" id="PS50113">
    <property type="entry name" value="PAC"/>
    <property type="match status" value="1"/>
</dbReference>
<dbReference type="PANTHER" id="PTHR47429:SF2">
    <property type="entry name" value="PROTEIN TWIN LOV 1"/>
    <property type="match status" value="1"/>
</dbReference>
<name>A0A194SA05_RHOGW</name>
<evidence type="ECO:0000259" key="6">
    <source>
        <dbReference type="PROSITE" id="PS50113"/>
    </source>
</evidence>
<feature type="domain" description="PAS" evidence="5">
    <location>
        <begin position="282"/>
        <end position="326"/>
    </location>
</feature>
<evidence type="ECO:0000256" key="1">
    <source>
        <dbReference type="ARBA" id="ARBA00022630"/>
    </source>
</evidence>
<dbReference type="SUPFAM" id="SSF55785">
    <property type="entry name" value="PYP-like sensor domain (PAS domain)"/>
    <property type="match status" value="1"/>
</dbReference>
<feature type="compositionally biased region" description="Pro residues" evidence="4">
    <location>
        <begin position="70"/>
        <end position="93"/>
    </location>
</feature>
<dbReference type="OrthoDB" id="447251at2759"/>
<dbReference type="AlphaFoldDB" id="A0A194SA05"/>
<dbReference type="STRING" id="578459.A0A194SA05"/>
<dbReference type="GO" id="GO:0005634">
    <property type="term" value="C:nucleus"/>
    <property type="evidence" value="ECO:0007669"/>
    <property type="project" value="TreeGrafter"/>
</dbReference>
<organism evidence="7 8">
    <name type="scientific">Rhodotorula graminis (strain WP1)</name>
    <dbReference type="NCBI Taxonomy" id="578459"/>
    <lineage>
        <taxon>Eukaryota</taxon>
        <taxon>Fungi</taxon>
        <taxon>Dikarya</taxon>
        <taxon>Basidiomycota</taxon>
        <taxon>Pucciniomycotina</taxon>
        <taxon>Microbotryomycetes</taxon>
        <taxon>Sporidiobolales</taxon>
        <taxon>Sporidiobolaceae</taxon>
        <taxon>Rhodotorula</taxon>
    </lineage>
</organism>
<keyword evidence="8" id="KW-1185">Reference proteome</keyword>
<accession>A0A194SA05</accession>
<keyword evidence="1" id="KW-0285">Flavoprotein</keyword>
<dbReference type="Pfam" id="PF13426">
    <property type="entry name" value="PAS_9"/>
    <property type="match status" value="1"/>
</dbReference>
<gene>
    <name evidence="7" type="ORF">RHOBADRAFT_41288</name>
</gene>
<dbReference type="Proteomes" id="UP000053890">
    <property type="component" value="Unassembled WGS sequence"/>
</dbReference>
<dbReference type="NCBIfam" id="TIGR00229">
    <property type="entry name" value="sensory_box"/>
    <property type="match status" value="1"/>
</dbReference>
<keyword evidence="2" id="KW-0288">FMN</keyword>